<comment type="similarity">
    <text evidence="3">Belongs to the RNase PH family.</text>
</comment>
<dbReference type="GO" id="GO:0000177">
    <property type="term" value="C:cytoplasmic exosome (RNase complex)"/>
    <property type="evidence" value="ECO:0007669"/>
    <property type="project" value="TreeGrafter"/>
</dbReference>
<dbReference type="InterPro" id="IPR001247">
    <property type="entry name" value="ExoRNase_PH_dom1"/>
</dbReference>
<dbReference type="Pfam" id="PF01138">
    <property type="entry name" value="RNase_PH"/>
    <property type="match status" value="1"/>
</dbReference>
<reference evidence="9" key="2">
    <citation type="journal article" date="2022" name="Elife">
        <title>Obligate sexual reproduction of a homothallic fungus closely related to the Cryptococcus pathogenic species complex.</title>
        <authorList>
            <person name="Passer A.R."/>
            <person name="Clancey S.A."/>
            <person name="Shea T."/>
            <person name="David-Palma M."/>
            <person name="Averette A.F."/>
            <person name="Boekhout T."/>
            <person name="Porcel B.M."/>
            <person name="Nowrousian M."/>
            <person name="Cuomo C.A."/>
            <person name="Sun S."/>
            <person name="Heitman J."/>
            <person name="Coelho M.A."/>
        </authorList>
    </citation>
    <scope>NUCLEOTIDE SEQUENCE</scope>
    <source>
        <strain evidence="9">CBS 7841</strain>
    </source>
</reference>
<evidence type="ECO:0000256" key="6">
    <source>
        <dbReference type="ARBA" id="ARBA00022835"/>
    </source>
</evidence>
<keyword evidence="10" id="KW-1185">Reference proteome</keyword>
<evidence type="ECO:0000256" key="1">
    <source>
        <dbReference type="ARBA" id="ARBA00004123"/>
    </source>
</evidence>
<dbReference type="GO" id="GO:0003723">
    <property type="term" value="F:RNA binding"/>
    <property type="evidence" value="ECO:0007669"/>
    <property type="project" value="UniProtKB-KW"/>
</dbReference>
<dbReference type="GO" id="GO:0005730">
    <property type="term" value="C:nucleolus"/>
    <property type="evidence" value="ECO:0007669"/>
    <property type="project" value="TreeGrafter"/>
</dbReference>
<evidence type="ECO:0000256" key="3">
    <source>
        <dbReference type="ARBA" id="ARBA00006678"/>
    </source>
</evidence>
<comment type="subcellular location">
    <subcellularLocation>
        <location evidence="2">Cytoplasm</location>
    </subcellularLocation>
    <subcellularLocation>
        <location evidence="1">Nucleus</location>
    </subcellularLocation>
</comment>
<dbReference type="GO" id="GO:0034475">
    <property type="term" value="P:U4 snRNA 3'-end processing"/>
    <property type="evidence" value="ECO:0007669"/>
    <property type="project" value="TreeGrafter"/>
</dbReference>
<dbReference type="PANTHER" id="PTHR11953">
    <property type="entry name" value="EXOSOME COMPLEX COMPONENT"/>
    <property type="match status" value="1"/>
</dbReference>
<sequence length="260" mass="27807">MSATTDRRRNPPPEVSIPLVYEPLVEERQAGPSIRTDRRDLEARPIFLNTGLITQANGSGYIEAGGVKIACSVYGPRPKPPPYSSEGSLNLEVKFAPFASDPRRAPLRDTEPLPLSILLTQLLLPTIHLHRLPKSIIDVHLLILESDTLSNVLSAGLNVASAAVADAGIEMAGLGVGNVVSKLKNGKVVLDPTKDEEVESEAKVMVGTMPAVGKVTDLWLTGEIAIDEACLMIEKAITASRETHAILGQTLIEGAEERGV</sequence>
<dbReference type="GO" id="GO:0071028">
    <property type="term" value="P:nuclear mRNA surveillance"/>
    <property type="evidence" value="ECO:0007669"/>
    <property type="project" value="TreeGrafter"/>
</dbReference>
<dbReference type="InterPro" id="IPR020568">
    <property type="entry name" value="Ribosomal_Su5_D2-typ_SF"/>
</dbReference>
<dbReference type="GeneID" id="91086657"/>
<dbReference type="VEuPathDB" id="FungiDB:L203_06518"/>
<evidence type="ECO:0000256" key="7">
    <source>
        <dbReference type="ARBA" id="ARBA00022884"/>
    </source>
</evidence>
<dbReference type="RefSeq" id="XP_066067968.1">
    <property type="nucleotide sequence ID" value="XM_066211871.1"/>
</dbReference>
<dbReference type="SUPFAM" id="SSF55666">
    <property type="entry name" value="Ribonuclease PH domain 2-like"/>
    <property type="match status" value="1"/>
</dbReference>
<evidence type="ECO:0000313" key="9">
    <source>
        <dbReference type="EMBL" id="WVN87268.1"/>
    </source>
</evidence>
<keyword evidence="5" id="KW-0698">rRNA processing</keyword>
<dbReference type="Gene3D" id="3.30.230.70">
    <property type="entry name" value="GHMP Kinase, N-terminal domain"/>
    <property type="match status" value="1"/>
</dbReference>
<dbReference type="Proteomes" id="UP000094043">
    <property type="component" value="Chromosome 3"/>
</dbReference>
<dbReference type="InterPro" id="IPR027408">
    <property type="entry name" value="PNPase/RNase_PH_dom_sf"/>
</dbReference>
<dbReference type="PANTHER" id="PTHR11953:SF2">
    <property type="entry name" value="EXOSOME COMPLEX COMPONENT MTR3"/>
    <property type="match status" value="1"/>
</dbReference>
<keyword evidence="8" id="KW-0539">Nucleus</keyword>
<dbReference type="GO" id="GO:0006364">
    <property type="term" value="P:rRNA processing"/>
    <property type="evidence" value="ECO:0007669"/>
    <property type="project" value="UniProtKB-KW"/>
</dbReference>
<dbReference type="InterPro" id="IPR050080">
    <property type="entry name" value="RNase_PH"/>
</dbReference>
<reference evidence="9" key="1">
    <citation type="submission" date="2016-06" db="EMBL/GenBank/DDBJ databases">
        <authorList>
            <person name="Cuomo C."/>
            <person name="Litvintseva A."/>
            <person name="Heitman J."/>
            <person name="Chen Y."/>
            <person name="Sun S."/>
            <person name="Springer D."/>
            <person name="Dromer F."/>
            <person name="Young S."/>
            <person name="Zeng Q."/>
            <person name="Chapman S."/>
            <person name="Gujja S."/>
            <person name="Saif S."/>
            <person name="Birren B."/>
        </authorList>
    </citation>
    <scope>NUCLEOTIDE SEQUENCE</scope>
    <source>
        <strain evidence="9">CBS 7841</strain>
    </source>
</reference>
<proteinExistence type="inferred from homology"/>
<dbReference type="GO" id="GO:0071051">
    <property type="term" value="P:poly(A)-dependent snoRNA 3'-end processing"/>
    <property type="evidence" value="ECO:0007669"/>
    <property type="project" value="TreeGrafter"/>
</dbReference>
<accession>A0A1E3HH38</accession>
<dbReference type="GO" id="GO:0000176">
    <property type="term" value="C:nuclear exosome (RNase complex)"/>
    <property type="evidence" value="ECO:0007669"/>
    <property type="project" value="TreeGrafter"/>
</dbReference>
<evidence type="ECO:0000256" key="4">
    <source>
        <dbReference type="ARBA" id="ARBA00022490"/>
    </source>
</evidence>
<reference evidence="9" key="3">
    <citation type="submission" date="2024-01" db="EMBL/GenBank/DDBJ databases">
        <authorList>
            <person name="Coelho M.A."/>
            <person name="David-Palma M."/>
            <person name="Shea T."/>
            <person name="Sun S."/>
            <person name="Cuomo C.A."/>
            <person name="Heitman J."/>
        </authorList>
    </citation>
    <scope>NUCLEOTIDE SEQUENCE</scope>
    <source>
        <strain evidence="9">CBS 7841</strain>
    </source>
</reference>
<dbReference type="SUPFAM" id="SSF54211">
    <property type="entry name" value="Ribosomal protein S5 domain 2-like"/>
    <property type="match status" value="1"/>
</dbReference>
<keyword evidence="4" id="KW-0963">Cytoplasm</keyword>
<keyword evidence="6" id="KW-0271">Exosome</keyword>
<dbReference type="CDD" id="cd11371">
    <property type="entry name" value="RNase_PH_MTR3"/>
    <property type="match status" value="1"/>
</dbReference>
<protein>
    <submittedName>
        <fullName evidence="9">Uncharacterized protein</fullName>
    </submittedName>
</protein>
<evidence type="ECO:0000256" key="8">
    <source>
        <dbReference type="ARBA" id="ARBA00023242"/>
    </source>
</evidence>
<dbReference type="OrthoDB" id="2504340at2759"/>
<dbReference type="KEGG" id="cdep:91086657"/>
<gene>
    <name evidence="9" type="ORF">L203_102445</name>
</gene>
<dbReference type="EMBL" id="CP143786">
    <property type="protein sequence ID" value="WVN87268.1"/>
    <property type="molecule type" value="Genomic_DNA"/>
</dbReference>
<evidence type="ECO:0000256" key="5">
    <source>
        <dbReference type="ARBA" id="ARBA00022552"/>
    </source>
</evidence>
<dbReference type="GO" id="GO:0016075">
    <property type="term" value="P:rRNA catabolic process"/>
    <property type="evidence" value="ECO:0007669"/>
    <property type="project" value="TreeGrafter"/>
</dbReference>
<evidence type="ECO:0000313" key="10">
    <source>
        <dbReference type="Proteomes" id="UP000094043"/>
    </source>
</evidence>
<dbReference type="InterPro" id="IPR036345">
    <property type="entry name" value="ExoRNase_PH_dom2_sf"/>
</dbReference>
<keyword evidence="7" id="KW-0694">RNA-binding</keyword>
<evidence type="ECO:0000256" key="2">
    <source>
        <dbReference type="ARBA" id="ARBA00004496"/>
    </source>
</evidence>
<name>A0A1E3HH38_9TREE</name>
<organism evidence="9 10">
    <name type="scientific">Cryptococcus depauperatus CBS 7841</name>
    <dbReference type="NCBI Taxonomy" id="1295531"/>
    <lineage>
        <taxon>Eukaryota</taxon>
        <taxon>Fungi</taxon>
        <taxon>Dikarya</taxon>
        <taxon>Basidiomycota</taxon>
        <taxon>Agaricomycotina</taxon>
        <taxon>Tremellomycetes</taxon>
        <taxon>Tremellales</taxon>
        <taxon>Cryptococcaceae</taxon>
        <taxon>Cryptococcus</taxon>
    </lineage>
</organism>
<dbReference type="AlphaFoldDB" id="A0A1E3HH38"/>